<sequence length="83" mass="9399">MIKFLVLLLTKAYQSEARKLSRKSENLRDAVIFDREKALELARASQAYIDSSLDAKRLAEHTERQALFMSAKADSVSKILLGE</sequence>
<evidence type="ECO:0000313" key="1">
    <source>
        <dbReference type="EMBL" id="APU00348.1"/>
    </source>
</evidence>
<dbReference type="Proteomes" id="UP000225269">
    <property type="component" value="Segment"/>
</dbReference>
<proteinExistence type="predicted"/>
<accession>A0A1L7DQF2</accession>
<evidence type="ECO:0000313" key="2">
    <source>
        <dbReference type="Proteomes" id="UP000225269"/>
    </source>
</evidence>
<keyword evidence="2" id="KW-1185">Reference proteome</keyword>
<reference evidence="2" key="1">
    <citation type="submission" date="2016-12" db="EMBL/GenBank/DDBJ databases">
        <title>Characterization and complete genome sequence of Yersinia bacteriophage, fHe-Yen3-01.</title>
        <authorList>
            <person name="Jun J.W."/>
            <person name="Wicklund A."/>
            <person name="Skurnik M."/>
        </authorList>
    </citation>
    <scope>NUCLEOTIDE SEQUENCE [LARGE SCALE GENOMIC DNA]</scope>
</reference>
<protein>
    <submittedName>
        <fullName evidence="1">Uncharacterized protein</fullName>
    </submittedName>
</protein>
<organism evidence="1 2">
    <name type="scientific">Yersinia phage fHe-Yen3-01</name>
    <dbReference type="NCBI Taxonomy" id="1932893"/>
    <lineage>
        <taxon>Viruses</taxon>
        <taxon>Duplodnaviria</taxon>
        <taxon>Heunggongvirae</taxon>
        <taxon>Uroviricota</taxon>
        <taxon>Caudoviricetes</taxon>
        <taxon>Autographivirales</taxon>
        <taxon>Autonotataviridae</taxon>
        <taxon>Melnykvirinae</taxon>
        <taxon>Pokrovskaiavirus</taxon>
        <taxon>Pokrovskaiavirus fHeYen301</taxon>
    </lineage>
</organism>
<dbReference type="EMBL" id="KY318515">
    <property type="protein sequence ID" value="APU00348.1"/>
    <property type="molecule type" value="Genomic_DNA"/>
</dbReference>
<gene>
    <name evidence="1" type="ORF">fHeYen301_15</name>
</gene>
<name>A0A1L7DQF2_9CAUD</name>